<dbReference type="EMBL" id="MK937592">
    <property type="protein sequence ID" value="QDH91876.1"/>
    <property type="molecule type" value="Genomic_DNA"/>
</dbReference>
<dbReference type="Proteomes" id="UP000316777">
    <property type="component" value="Segment"/>
</dbReference>
<name>A0A514DE41_9CAUD</name>
<reference evidence="1 2" key="1">
    <citation type="submission" date="2019-05" db="EMBL/GenBank/DDBJ databases">
        <authorList>
            <person name="Pope W.H."/>
            <person name="Garlena R.A."/>
            <person name="Russell D.A."/>
            <person name="Jacobs-Sera D."/>
            <person name="Hatfull G.F."/>
        </authorList>
    </citation>
    <scope>NUCLEOTIDE SEQUENCE [LARGE SCALE GENOMIC DNA]</scope>
</reference>
<sequence>MSSQLYVGVIGDDDRAVVTRKSTDEQLAAGLSRAYTDGRVAELAASRATKVYVDTQDAAYADADYYTSRDALNIPNSARGAANGVASLDGAGRIPAAQVPALGFGVMRGPWGITSTFGGTTGRTPLKIAEFNIGRTTWNFQPLVYLTALIEATFKARPVVEIRIGQPADTTYASQTLVGSGAGRAVFNDLQAINVLAGGAPGAMSDGVQTYYGPNFDTRLTVWAYNDLDNSGQLTVGTSAIWTAAAYIMRVAM</sequence>
<organism evidence="1 2">
    <name type="scientific">Mycobacterium phage Phrappuccino</name>
    <dbReference type="NCBI Taxonomy" id="2591223"/>
    <lineage>
        <taxon>Viruses</taxon>
        <taxon>Duplodnaviria</taxon>
        <taxon>Heunggongvirae</taxon>
        <taxon>Uroviricota</taxon>
        <taxon>Caudoviricetes</taxon>
        <taxon>Phrappuccinovirus</taxon>
        <taxon>Phrappuccinovirus phrappuccino</taxon>
        <taxon>Phreappuccinovirus Phrappuccino</taxon>
    </lineage>
</organism>
<proteinExistence type="predicted"/>
<evidence type="ECO:0000313" key="2">
    <source>
        <dbReference type="Proteomes" id="UP000316777"/>
    </source>
</evidence>
<dbReference type="KEGG" id="vg:64767122"/>
<dbReference type="GeneID" id="64767122"/>
<accession>A0A514DE41</accession>
<protein>
    <submittedName>
        <fullName evidence="1">Uncharacterized protein</fullName>
    </submittedName>
</protein>
<dbReference type="RefSeq" id="YP_010059890.1">
    <property type="nucleotide sequence ID" value="NC_054727.1"/>
</dbReference>
<evidence type="ECO:0000313" key="1">
    <source>
        <dbReference type="EMBL" id="QDH91876.1"/>
    </source>
</evidence>
<keyword evidence="2" id="KW-1185">Reference proteome</keyword>
<gene>
    <name evidence="1" type="primary">201</name>
    <name evidence="1" type="ORF">SEA_PHRAPPUCCINO_201</name>
</gene>